<dbReference type="InterPro" id="IPR011009">
    <property type="entry name" value="Kinase-like_dom_sf"/>
</dbReference>
<evidence type="ECO:0000256" key="9">
    <source>
        <dbReference type="ARBA" id="ARBA00022777"/>
    </source>
</evidence>
<dbReference type="AlphaFoldDB" id="A0AA36M802"/>
<dbReference type="GO" id="GO:0030509">
    <property type="term" value="P:BMP signaling pathway"/>
    <property type="evidence" value="ECO:0007669"/>
    <property type="project" value="TreeGrafter"/>
</dbReference>
<keyword evidence="7 14" id="KW-0732">Signal</keyword>
<dbReference type="SUPFAM" id="SSF56112">
    <property type="entry name" value="Protein kinase-like (PK-like)"/>
    <property type="match status" value="1"/>
</dbReference>
<comment type="subcellular location">
    <subcellularLocation>
        <location evidence="1">Membrane</location>
        <topology evidence="1">Single-pass type I membrane protein</topology>
    </subcellularLocation>
</comment>
<evidence type="ECO:0000256" key="5">
    <source>
        <dbReference type="ARBA" id="ARBA00022679"/>
    </source>
</evidence>
<proteinExistence type="inferred from homology"/>
<name>A0AA36M802_CYLNA</name>
<dbReference type="GO" id="GO:0043235">
    <property type="term" value="C:receptor complex"/>
    <property type="evidence" value="ECO:0007669"/>
    <property type="project" value="TreeGrafter"/>
</dbReference>
<evidence type="ECO:0000256" key="12">
    <source>
        <dbReference type="ARBA" id="ARBA00023136"/>
    </source>
</evidence>
<evidence type="ECO:0000256" key="2">
    <source>
        <dbReference type="ARBA" id="ARBA00009605"/>
    </source>
</evidence>
<evidence type="ECO:0000256" key="6">
    <source>
        <dbReference type="ARBA" id="ARBA00022692"/>
    </source>
</evidence>
<keyword evidence="8" id="KW-0547">Nucleotide-binding</keyword>
<dbReference type="InterPro" id="IPR000719">
    <property type="entry name" value="Prot_kinase_dom"/>
</dbReference>
<dbReference type="PANTHER" id="PTHR23255">
    <property type="entry name" value="TRANSFORMING GROWTH FACTOR-BETA RECEPTOR TYPE I AND II"/>
    <property type="match status" value="1"/>
</dbReference>
<dbReference type="PANTHER" id="PTHR23255:SF100">
    <property type="entry name" value="RECEPTOR PROTEIN SERINE_THREONINE KINASE"/>
    <property type="match status" value="1"/>
</dbReference>
<keyword evidence="13" id="KW-0675">Receptor</keyword>
<dbReference type="Proteomes" id="UP001176961">
    <property type="component" value="Unassembled WGS sequence"/>
</dbReference>
<sequence>MTVSVVIILLVVRTCWSHRRNGENRKETTEFIHPQLHSQDLGMGSSNNCLQDKTDSEPLLEETDPVLSSLQWGEQIAVGHFAVIHHATSCVGEVAVKVYQSDEGLLSNEQEILSLLEPTKHPNIIRLIPTITQSNYIIMELCSKSLHSLLEERSITMTELFDCAISVNDGLAFLHSHNNAGVTKSVVAHRDLNPYNILVKDQSCPRLQLCIADFGLSVVFHGGRMGKDAAELTERGTARYMAGELIEGSLNLLDPMTSLLQTDVYSSALVLWELLWRCKDIWPTEEPPSYRIAYDNLVPRNPRVQDMYPVVVRDRRRPDTPPSVHKHRISGLSELWSCITDMWEHEPEGRTTAACTADRLRRLRKTMNPHGVL</sequence>
<evidence type="ECO:0000256" key="3">
    <source>
        <dbReference type="ARBA" id="ARBA00012401"/>
    </source>
</evidence>
<dbReference type="Pfam" id="PF00069">
    <property type="entry name" value="Pkinase"/>
    <property type="match status" value="1"/>
</dbReference>
<feature type="domain" description="Protein kinase" evidence="15">
    <location>
        <begin position="70"/>
        <end position="373"/>
    </location>
</feature>
<dbReference type="GO" id="GO:0005024">
    <property type="term" value="F:transforming growth factor beta receptor activity"/>
    <property type="evidence" value="ECO:0007669"/>
    <property type="project" value="TreeGrafter"/>
</dbReference>
<evidence type="ECO:0000313" key="16">
    <source>
        <dbReference type="EMBL" id="CAJ0601143.1"/>
    </source>
</evidence>
<dbReference type="InterPro" id="IPR000333">
    <property type="entry name" value="TGFB_receptor"/>
</dbReference>
<evidence type="ECO:0000256" key="4">
    <source>
        <dbReference type="ARBA" id="ARBA00022527"/>
    </source>
</evidence>
<reference evidence="16" key="1">
    <citation type="submission" date="2023-07" db="EMBL/GenBank/DDBJ databases">
        <authorList>
            <consortium name="CYATHOMIX"/>
        </authorList>
    </citation>
    <scope>NUCLEOTIDE SEQUENCE</scope>
    <source>
        <strain evidence="16">N/A</strain>
    </source>
</reference>
<evidence type="ECO:0000256" key="14">
    <source>
        <dbReference type="SAM" id="SignalP"/>
    </source>
</evidence>
<evidence type="ECO:0000259" key="15">
    <source>
        <dbReference type="PROSITE" id="PS50011"/>
    </source>
</evidence>
<evidence type="ECO:0000256" key="8">
    <source>
        <dbReference type="ARBA" id="ARBA00022741"/>
    </source>
</evidence>
<evidence type="ECO:0000256" key="1">
    <source>
        <dbReference type="ARBA" id="ARBA00004479"/>
    </source>
</evidence>
<keyword evidence="4" id="KW-0723">Serine/threonine-protein kinase</keyword>
<keyword evidence="11" id="KW-1133">Transmembrane helix</keyword>
<keyword evidence="10" id="KW-0067">ATP-binding</keyword>
<evidence type="ECO:0000256" key="11">
    <source>
        <dbReference type="ARBA" id="ARBA00022989"/>
    </source>
</evidence>
<comment type="similarity">
    <text evidence="2">Belongs to the protein kinase superfamily. TKL Ser/Thr protein kinase family. TGFB receptor subfamily.</text>
</comment>
<evidence type="ECO:0000256" key="13">
    <source>
        <dbReference type="ARBA" id="ARBA00023170"/>
    </source>
</evidence>
<dbReference type="Gene3D" id="3.30.200.20">
    <property type="entry name" value="Phosphorylase Kinase, domain 1"/>
    <property type="match status" value="1"/>
</dbReference>
<keyword evidence="17" id="KW-1185">Reference proteome</keyword>
<dbReference type="PROSITE" id="PS50011">
    <property type="entry name" value="PROTEIN_KINASE_DOM"/>
    <property type="match status" value="1"/>
</dbReference>
<dbReference type="GO" id="GO:0005524">
    <property type="term" value="F:ATP binding"/>
    <property type="evidence" value="ECO:0007669"/>
    <property type="project" value="UniProtKB-KW"/>
</dbReference>
<evidence type="ECO:0000313" key="17">
    <source>
        <dbReference type="Proteomes" id="UP001176961"/>
    </source>
</evidence>
<protein>
    <recommendedName>
        <fullName evidence="3">receptor protein serine/threonine kinase</fullName>
        <ecNumber evidence="3">2.7.11.30</ecNumber>
    </recommendedName>
</protein>
<dbReference type="GO" id="GO:0005886">
    <property type="term" value="C:plasma membrane"/>
    <property type="evidence" value="ECO:0007669"/>
    <property type="project" value="TreeGrafter"/>
</dbReference>
<dbReference type="EC" id="2.7.11.30" evidence="3"/>
<keyword evidence="5" id="KW-0808">Transferase</keyword>
<organism evidence="16 17">
    <name type="scientific">Cylicocyclus nassatus</name>
    <name type="common">Nematode worm</name>
    <dbReference type="NCBI Taxonomy" id="53992"/>
    <lineage>
        <taxon>Eukaryota</taxon>
        <taxon>Metazoa</taxon>
        <taxon>Ecdysozoa</taxon>
        <taxon>Nematoda</taxon>
        <taxon>Chromadorea</taxon>
        <taxon>Rhabditida</taxon>
        <taxon>Rhabditina</taxon>
        <taxon>Rhabditomorpha</taxon>
        <taxon>Strongyloidea</taxon>
        <taxon>Strongylidae</taxon>
        <taxon>Cylicocyclus</taxon>
    </lineage>
</organism>
<keyword evidence="12" id="KW-0472">Membrane</keyword>
<feature type="signal peptide" evidence="14">
    <location>
        <begin position="1"/>
        <end position="17"/>
    </location>
</feature>
<evidence type="ECO:0000256" key="7">
    <source>
        <dbReference type="ARBA" id="ARBA00022729"/>
    </source>
</evidence>
<dbReference type="EMBL" id="CATQJL010000305">
    <property type="protein sequence ID" value="CAJ0601143.1"/>
    <property type="molecule type" value="Genomic_DNA"/>
</dbReference>
<dbReference type="Gene3D" id="1.10.510.10">
    <property type="entry name" value="Transferase(Phosphotransferase) domain 1"/>
    <property type="match status" value="1"/>
</dbReference>
<accession>A0AA36M802</accession>
<comment type="caution">
    <text evidence="16">The sequence shown here is derived from an EMBL/GenBank/DDBJ whole genome shotgun (WGS) entry which is preliminary data.</text>
</comment>
<gene>
    <name evidence="16" type="ORF">CYNAS_LOCUS13126</name>
</gene>
<keyword evidence="6" id="KW-0812">Transmembrane</keyword>
<evidence type="ECO:0000256" key="10">
    <source>
        <dbReference type="ARBA" id="ARBA00022840"/>
    </source>
</evidence>
<keyword evidence="9" id="KW-0418">Kinase</keyword>
<feature type="chain" id="PRO_5041429423" description="receptor protein serine/threonine kinase" evidence="14">
    <location>
        <begin position="18"/>
        <end position="373"/>
    </location>
</feature>